<reference evidence="7 8" key="1">
    <citation type="submission" date="2018-10" db="EMBL/GenBank/DDBJ databases">
        <title>A high-quality apple genome assembly.</title>
        <authorList>
            <person name="Hu J."/>
        </authorList>
    </citation>
    <scope>NUCLEOTIDE SEQUENCE [LARGE SCALE GENOMIC DNA]</scope>
    <source>
        <strain evidence="8">cv. HFTH1</strain>
        <tissue evidence="7">Young leaf</tissue>
    </source>
</reference>
<dbReference type="InterPro" id="IPR036638">
    <property type="entry name" value="HLH_DNA-bd_sf"/>
</dbReference>
<keyword evidence="3" id="KW-0804">Transcription</keyword>
<dbReference type="Gene3D" id="4.10.280.10">
    <property type="entry name" value="Helix-loop-helix DNA-binding domain"/>
    <property type="match status" value="1"/>
</dbReference>
<dbReference type="GO" id="GO:0043565">
    <property type="term" value="F:sequence-specific DNA binding"/>
    <property type="evidence" value="ECO:0007669"/>
    <property type="project" value="TreeGrafter"/>
</dbReference>
<feature type="domain" description="BHLH" evidence="6">
    <location>
        <begin position="20"/>
        <end position="69"/>
    </location>
</feature>
<feature type="region of interest" description="Disordered" evidence="5">
    <location>
        <begin position="1"/>
        <end position="29"/>
    </location>
</feature>
<dbReference type="STRING" id="3750.A0A498J1H1"/>
<comment type="subcellular location">
    <subcellularLocation>
        <location evidence="1">Nucleus</location>
    </subcellularLocation>
</comment>
<comment type="caution">
    <text evidence="7">The sequence shown here is derived from an EMBL/GenBank/DDBJ whole genome shotgun (WGS) entry which is preliminary data.</text>
</comment>
<protein>
    <recommendedName>
        <fullName evidence="6">BHLH domain-containing protein</fullName>
    </recommendedName>
</protein>
<organism evidence="7 8">
    <name type="scientific">Malus domestica</name>
    <name type="common">Apple</name>
    <name type="synonym">Pyrus malus</name>
    <dbReference type="NCBI Taxonomy" id="3750"/>
    <lineage>
        <taxon>Eukaryota</taxon>
        <taxon>Viridiplantae</taxon>
        <taxon>Streptophyta</taxon>
        <taxon>Embryophyta</taxon>
        <taxon>Tracheophyta</taxon>
        <taxon>Spermatophyta</taxon>
        <taxon>Magnoliopsida</taxon>
        <taxon>eudicotyledons</taxon>
        <taxon>Gunneridae</taxon>
        <taxon>Pentapetalae</taxon>
        <taxon>rosids</taxon>
        <taxon>fabids</taxon>
        <taxon>Rosales</taxon>
        <taxon>Rosaceae</taxon>
        <taxon>Amygdaloideae</taxon>
        <taxon>Maleae</taxon>
        <taxon>Malus</taxon>
    </lineage>
</organism>
<dbReference type="AlphaFoldDB" id="A0A498J1H1"/>
<dbReference type="SMART" id="SM00353">
    <property type="entry name" value="HLH"/>
    <property type="match status" value="1"/>
</dbReference>
<evidence type="ECO:0000313" key="8">
    <source>
        <dbReference type="Proteomes" id="UP000290289"/>
    </source>
</evidence>
<keyword evidence="4" id="KW-0539">Nucleus</keyword>
<accession>A0A498J1H1</accession>
<gene>
    <name evidence="7" type="ORF">DVH24_034563</name>
</gene>
<dbReference type="InterPro" id="IPR051358">
    <property type="entry name" value="TF_AMS/ICE1/BHLH6-like"/>
</dbReference>
<evidence type="ECO:0000256" key="4">
    <source>
        <dbReference type="ARBA" id="ARBA00023242"/>
    </source>
</evidence>
<evidence type="ECO:0000313" key="7">
    <source>
        <dbReference type="EMBL" id="RXH87663.1"/>
    </source>
</evidence>
<feature type="compositionally biased region" description="Polar residues" evidence="5">
    <location>
        <begin position="89"/>
        <end position="102"/>
    </location>
</feature>
<dbReference type="PANTHER" id="PTHR31945">
    <property type="entry name" value="TRANSCRIPTION FACTOR SCREAM2-RELATED"/>
    <property type="match status" value="1"/>
</dbReference>
<evidence type="ECO:0000256" key="3">
    <source>
        <dbReference type="ARBA" id="ARBA00023163"/>
    </source>
</evidence>
<dbReference type="GO" id="GO:0046983">
    <property type="term" value="F:protein dimerization activity"/>
    <property type="evidence" value="ECO:0007669"/>
    <property type="project" value="InterPro"/>
</dbReference>
<sequence>MLDCSDQIDKEDDRRRTRKGPQSKNLIADRKRRKKLCDRLYALRSLVPIISKLDRASILGDAIEYVIQPQKQAKQLQDKLDDHAEDDGANNNVKSEIQSQSGVEHIRPKTDDHQDDHKASNGFHFGTPGDCSFSKQSQDYSYVVHDHKTEQMESQVEVAQLDGNQFLVKVFCEQKPVTNANVTSFICLVSNVFIVEKNDSEKVEADDVRDSLLELKRNPSIRCGETAKAAEN</sequence>
<dbReference type="EMBL" id="RDQH01000336">
    <property type="protein sequence ID" value="RXH87663.1"/>
    <property type="molecule type" value="Genomic_DNA"/>
</dbReference>
<evidence type="ECO:0000256" key="2">
    <source>
        <dbReference type="ARBA" id="ARBA00023015"/>
    </source>
</evidence>
<dbReference type="GO" id="GO:0003700">
    <property type="term" value="F:DNA-binding transcription factor activity"/>
    <property type="evidence" value="ECO:0007669"/>
    <property type="project" value="TreeGrafter"/>
</dbReference>
<evidence type="ECO:0000259" key="6">
    <source>
        <dbReference type="PROSITE" id="PS50888"/>
    </source>
</evidence>
<dbReference type="PROSITE" id="PS50888">
    <property type="entry name" value="BHLH"/>
    <property type="match status" value="1"/>
</dbReference>
<proteinExistence type="predicted"/>
<evidence type="ECO:0000256" key="5">
    <source>
        <dbReference type="SAM" id="MobiDB-lite"/>
    </source>
</evidence>
<dbReference type="GO" id="GO:0005634">
    <property type="term" value="C:nucleus"/>
    <property type="evidence" value="ECO:0007669"/>
    <property type="project" value="UniProtKB-SubCell"/>
</dbReference>
<dbReference type="Proteomes" id="UP000290289">
    <property type="component" value="Chromosome 10"/>
</dbReference>
<feature type="region of interest" description="Disordered" evidence="5">
    <location>
        <begin position="74"/>
        <end position="115"/>
    </location>
</feature>
<dbReference type="PANTHER" id="PTHR31945:SF11">
    <property type="entry name" value="TRANSCRIPTION FACTOR ABORTED MICROSPORES"/>
    <property type="match status" value="1"/>
</dbReference>
<name>A0A498J1H1_MALDO</name>
<dbReference type="Pfam" id="PF00010">
    <property type="entry name" value="HLH"/>
    <property type="match status" value="1"/>
</dbReference>
<evidence type="ECO:0000256" key="1">
    <source>
        <dbReference type="ARBA" id="ARBA00004123"/>
    </source>
</evidence>
<keyword evidence="2" id="KW-0805">Transcription regulation</keyword>
<keyword evidence="8" id="KW-1185">Reference proteome</keyword>
<feature type="compositionally biased region" description="Basic and acidic residues" evidence="5">
    <location>
        <begin position="104"/>
        <end position="115"/>
    </location>
</feature>
<dbReference type="InterPro" id="IPR011598">
    <property type="entry name" value="bHLH_dom"/>
</dbReference>
<dbReference type="SUPFAM" id="SSF47459">
    <property type="entry name" value="HLH, helix-loop-helix DNA-binding domain"/>
    <property type="match status" value="1"/>
</dbReference>